<comment type="subcellular location">
    <subcellularLocation>
        <location evidence="2">Cell membrane</location>
        <topology evidence="2">Multi-pass membrane protein</topology>
    </subcellularLocation>
    <subcellularLocation>
        <location evidence="1">Endosome membrane</location>
    </subcellularLocation>
</comment>
<dbReference type="Ensembl" id="ENSAMXT00000053892.1">
    <property type="protein sequence ID" value="ENSAMXP00000029474.1"/>
    <property type="gene ID" value="ENSAMXG00000041406.1"/>
</dbReference>
<dbReference type="GO" id="GO:0072345">
    <property type="term" value="F:NAADP-sensitive calcium-release channel activity"/>
    <property type="evidence" value="ECO:0007669"/>
    <property type="project" value="TreeGrafter"/>
</dbReference>
<dbReference type="STRING" id="7994.ENSAMXP00000029474"/>
<reference evidence="15" key="3">
    <citation type="submission" date="2025-08" db="UniProtKB">
        <authorList>
            <consortium name="Ensembl"/>
        </authorList>
    </citation>
    <scope>IDENTIFICATION</scope>
</reference>
<keyword evidence="8" id="KW-0406">Ion transport</keyword>
<feature type="transmembrane region" description="Helical" evidence="13">
    <location>
        <begin position="224"/>
        <end position="246"/>
    </location>
</feature>
<feature type="transmembrane region" description="Helical" evidence="13">
    <location>
        <begin position="26"/>
        <end position="54"/>
    </location>
</feature>
<dbReference type="GeneTree" id="ENSGT00950000183036"/>
<evidence type="ECO:0000256" key="10">
    <source>
        <dbReference type="ARBA" id="ARBA00023157"/>
    </source>
</evidence>
<keyword evidence="3" id="KW-0813">Transport</keyword>
<keyword evidence="11" id="KW-0407">Ion channel</keyword>
<proteinExistence type="predicted"/>
<protein>
    <recommendedName>
        <fullName evidence="14">Polycystin cation channel PKD1/PKD2 domain-containing protein</fullName>
    </recommendedName>
</protein>
<evidence type="ECO:0000256" key="2">
    <source>
        <dbReference type="ARBA" id="ARBA00004651"/>
    </source>
</evidence>
<evidence type="ECO:0000256" key="4">
    <source>
        <dbReference type="ARBA" id="ARBA00022475"/>
    </source>
</evidence>
<keyword evidence="4" id="KW-1003">Cell membrane</keyword>
<organism evidence="15 16">
    <name type="scientific">Astyanax mexicanus</name>
    <name type="common">Blind cave fish</name>
    <name type="synonym">Astyanax fasciatus mexicanus</name>
    <dbReference type="NCBI Taxonomy" id="7994"/>
    <lineage>
        <taxon>Eukaryota</taxon>
        <taxon>Metazoa</taxon>
        <taxon>Chordata</taxon>
        <taxon>Craniata</taxon>
        <taxon>Vertebrata</taxon>
        <taxon>Euteleostomi</taxon>
        <taxon>Actinopterygii</taxon>
        <taxon>Neopterygii</taxon>
        <taxon>Teleostei</taxon>
        <taxon>Ostariophysi</taxon>
        <taxon>Characiformes</taxon>
        <taxon>Characoidei</taxon>
        <taxon>Acestrorhamphidae</taxon>
        <taxon>Acestrorhamphinae</taxon>
        <taxon>Astyanax</taxon>
    </lineage>
</organism>
<evidence type="ECO:0000256" key="9">
    <source>
        <dbReference type="ARBA" id="ARBA00023136"/>
    </source>
</evidence>
<reference evidence="15" key="4">
    <citation type="submission" date="2025-09" db="UniProtKB">
        <authorList>
            <consortium name="Ensembl"/>
        </authorList>
    </citation>
    <scope>IDENTIFICATION</scope>
</reference>
<evidence type="ECO:0000256" key="8">
    <source>
        <dbReference type="ARBA" id="ARBA00023065"/>
    </source>
</evidence>
<dbReference type="AlphaFoldDB" id="A0A3B1IJQ3"/>
<feature type="domain" description="Polycystin cation channel PKD1/PKD2" evidence="14">
    <location>
        <begin position="187"/>
        <end position="320"/>
    </location>
</feature>
<dbReference type="FunFam" id="1.10.287.70:FF:000033">
    <property type="entry name" value="Mucolipin 1"/>
    <property type="match status" value="1"/>
</dbReference>
<dbReference type="GO" id="GO:0005765">
    <property type="term" value="C:lysosomal membrane"/>
    <property type="evidence" value="ECO:0007669"/>
    <property type="project" value="TreeGrafter"/>
</dbReference>
<dbReference type="GO" id="GO:0005886">
    <property type="term" value="C:plasma membrane"/>
    <property type="evidence" value="ECO:0007669"/>
    <property type="project" value="UniProtKB-SubCell"/>
</dbReference>
<evidence type="ECO:0000256" key="11">
    <source>
        <dbReference type="ARBA" id="ARBA00023303"/>
    </source>
</evidence>
<keyword evidence="6" id="KW-0967">Endosome</keyword>
<keyword evidence="7 13" id="KW-1133">Transmembrane helix</keyword>
<dbReference type="GO" id="GO:0010008">
    <property type="term" value="C:endosome membrane"/>
    <property type="evidence" value="ECO:0007669"/>
    <property type="project" value="UniProtKB-SubCell"/>
</dbReference>
<evidence type="ECO:0000313" key="15">
    <source>
        <dbReference type="Ensembl" id="ENSAMXP00000029474.1"/>
    </source>
</evidence>
<evidence type="ECO:0000256" key="12">
    <source>
        <dbReference type="ARBA" id="ARBA00036634"/>
    </source>
</evidence>
<dbReference type="Gene3D" id="1.10.287.70">
    <property type="match status" value="1"/>
</dbReference>
<keyword evidence="16" id="KW-1185">Reference proteome</keyword>
<name>A0A3B1IJQ3_ASTMX</name>
<evidence type="ECO:0000313" key="16">
    <source>
        <dbReference type="Proteomes" id="UP000018467"/>
    </source>
</evidence>
<evidence type="ECO:0000256" key="7">
    <source>
        <dbReference type="ARBA" id="ARBA00022989"/>
    </source>
</evidence>
<dbReference type="Bgee" id="ENSAMXG00000041406">
    <property type="expression patterns" value="Expressed in pharyngeal gill and 1 other cell type or tissue"/>
</dbReference>
<dbReference type="InterPro" id="IPR039031">
    <property type="entry name" value="Mucolipin"/>
</dbReference>
<dbReference type="PANTHER" id="PTHR12127">
    <property type="entry name" value="MUCOLIPIN"/>
    <property type="match status" value="1"/>
</dbReference>
<sequence>MVIVIIRVMWWDGEVKIRSDGDDGGMVIVIIRVMVVGMVIVKIRVMVMMVMLFVQVELDNRARSGRVKVSLSSEVQISVCKDFNISGSNAVSHLMLVVAFDSLVILTCLLSLTLCIGSLRTGVQLLSEYSRYVSAHCGRSLRWCEWVEFIKGWHVFTIISDTLTITGSALKICIHSKELVSYRFCSTLLGTGTVLVWMGVLRYLGFFQKYNILILTLQAALPSVIRFSLCAVLIYLSYCFCGWIVLGPHHENFRSFNRVVYCLFSMINGDEVYSTFRKLREWSWVVWLFSRIYIYTFISIFTYMVLSLFIAIITDTYHTIRQQDSVVMSEVEVFIVNSRNAAPRETDDLEKEDDPVGFSTLCCCSH</sequence>
<evidence type="ECO:0000259" key="14">
    <source>
        <dbReference type="Pfam" id="PF08016"/>
    </source>
</evidence>
<evidence type="ECO:0000256" key="6">
    <source>
        <dbReference type="ARBA" id="ARBA00022753"/>
    </source>
</evidence>
<keyword evidence="9 13" id="KW-0472">Membrane</keyword>
<keyword evidence="5 13" id="KW-0812">Transmembrane</keyword>
<reference evidence="16" key="1">
    <citation type="submission" date="2013-03" db="EMBL/GenBank/DDBJ databases">
        <authorList>
            <person name="Jeffery W."/>
            <person name="Warren W."/>
            <person name="Wilson R.K."/>
        </authorList>
    </citation>
    <scope>NUCLEOTIDE SEQUENCE</scope>
    <source>
        <strain evidence="16">female</strain>
    </source>
</reference>
<dbReference type="InParanoid" id="A0A3B1IJQ3"/>
<dbReference type="PANTHER" id="PTHR12127:SF23">
    <property type="entry name" value="MUCOLIPIN-3 ISOFORM X1"/>
    <property type="match status" value="1"/>
</dbReference>
<comment type="catalytic activity">
    <reaction evidence="12">
        <text>Ca(2+)(in) = Ca(2+)(out)</text>
        <dbReference type="Rhea" id="RHEA:29671"/>
        <dbReference type="ChEBI" id="CHEBI:29108"/>
    </reaction>
</comment>
<feature type="transmembrane region" description="Helical" evidence="13">
    <location>
        <begin position="94"/>
        <end position="119"/>
    </location>
</feature>
<reference evidence="16" key="2">
    <citation type="journal article" date="2014" name="Nat. Commun.">
        <title>The cavefish genome reveals candidate genes for eye loss.</title>
        <authorList>
            <person name="McGaugh S.E."/>
            <person name="Gross J.B."/>
            <person name="Aken B."/>
            <person name="Blin M."/>
            <person name="Borowsky R."/>
            <person name="Chalopin D."/>
            <person name="Hinaux H."/>
            <person name="Jeffery W.R."/>
            <person name="Keene A."/>
            <person name="Ma L."/>
            <person name="Minx P."/>
            <person name="Murphy D."/>
            <person name="O'Quin K.E."/>
            <person name="Retaux S."/>
            <person name="Rohner N."/>
            <person name="Searle S.M."/>
            <person name="Stahl B.A."/>
            <person name="Tabin C."/>
            <person name="Volff J.N."/>
            <person name="Yoshizawa M."/>
            <person name="Warren W.C."/>
        </authorList>
    </citation>
    <scope>NUCLEOTIDE SEQUENCE [LARGE SCALE GENOMIC DNA]</scope>
    <source>
        <strain evidence="16">female</strain>
    </source>
</reference>
<evidence type="ECO:0000256" key="1">
    <source>
        <dbReference type="ARBA" id="ARBA00004608"/>
    </source>
</evidence>
<keyword evidence="10" id="KW-1015">Disulfide bond</keyword>
<evidence type="ECO:0000256" key="3">
    <source>
        <dbReference type="ARBA" id="ARBA00022448"/>
    </source>
</evidence>
<feature type="transmembrane region" description="Helical" evidence="13">
    <location>
        <begin position="180"/>
        <end position="204"/>
    </location>
</feature>
<accession>A0A3B1IJQ3</accession>
<dbReference type="Pfam" id="PF08016">
    <property type="entry name" value="PKD_channel"/>
    <property type="match status" value="1"/>
</dbReference>
<dbReference type="InterPro" id="IPR013122">
    <property type="entry name" value="PKD1_2_channel"/>
</dbReference>
<evidence type="ECO:0000256" key="5">
    <source>
        <dbReference type="ARBA" id="ARBA00022692"/>
    </source>
</evidence>
<feature type="transmembrane region" description="Helical" evidence="13">
    <location>
        <begin position="292"/>
        <end position="313"/>
    </location>
</feature>
<dbReference type="Proteomes" id="UP000018467">
    <property type="component" value="Unassembled WGS sequence"/>
</dbReference>
<evidence type="ECO:0000256" key="13">
    <source>
        <dbReference type="SAM" id="Phobius"/>
    </source>
</evidence>